<dbReference type="OrthoDB" id="9773296at2"/>
<keyword evidence="4" id="KW-0808">Transferase</keyword>
<evidence type="ECO:0000256" key="4">
    <source>
        <dbReference type="ARBA" id="ARBA00022679"/>
    </source>
</evidence>
<dbReference type="SUPFAM" id="SSF57783">
    <property type="entry name" value="Zinc beta-ribbon"/>
    <property type="match status" value="1"/>
</dbReference>
<gene>
    <name evidence="14" type="ORF">C7954_1377</name>
</gene>
<evidence type="ECO:0000256" key="10">
    <source>
        <dbReference type="ARBA" id="ARBA00022842"/>
    </source>
</evidence>
<dbReference type="GO" id="GO:0003677">
    <property type="term" value="F:DNA binding"/>
    <property type="evidence" value="ECO:0007669"/>
    <property type="project" value="UniProtKB-KW"/>
</dbReference>
<dbReference type="AlphaFoldDB" id="A0A1M7KT22"/>
<evidence type="ECO:0000256" key="3">
    <source>
        <dbReference type="ARBA" id="ARBA00022515"/>
    </source>
</evidence>
<evidence type="ECO:0000256" key="8">
    <source>
        <dbReference type="ARBA" id="ARBA00022771"/>
    </source>
</evidence>
<dbReference type="FunFam" id="3.90.580.10:FF:000001">
    <property type="entry name" value="DNA primase"/>
    <property type="match status" value="1"/>
</dbReference>
<accession>A0A1M7KT22</accession>
<dbReference type="RefSeq" id="WP_073158130.1">
    <property type="nucleotide sequence ID" value="NZ_FNDF01000008.1"/>
</dbReference>
<dbReference type="Proteomes" id="UP000295472">
    <property type="component" value="Unassembled WGS sequence"/>
</dbReference>
<dbReference type="Pfam" id="PF01807">
    <property type="entry name" value="Zn_ribbon_DnaG"/>
    <property type="match status" value="1"/>
</dbReference>
<dbReference type="Gene3D" id="3.40.1440.10">
    <property type="entry name" value="GIY-YIG endonuclease"/>
    <property type="match status" value="2"/>
</dbReference>
<dbReference type="InterPro" id="IPR035901">
    <property type="entry name" value="GIY-YIG_endonuc_sf"/>
</dbReference>
<dbReference type="GO" id="GO:0005737">
    <property type="term" value="C:cytoplasm"/>
    <property type="evidence" value="ECO:0007669"/>
    <property type="project" value="TreeGrafter"/>
</dbReference>
<dbReference type="InterPro" id="IPR036977">
    <property type="entry name" value="DNA_primase_Znf_CHC2"/>
</dbReference>
<name>A0A1M7KT22_9FIRM</name>
<evidence type="ECO:0000259" key="13">
    <source>
        <dbReference type="PROSITE" id="PS50164"/>
    </source>
</evidence>
<dbReference type="PANTHER" id="PTHR30313:SF2">
    <property type="entry name" value="DNA PRIMASE"/>
    <property type="match status" value="1"/>
</dbReference>
<dbReference type="Gene3D" id="3.90.580.10">
    <property type="entry name" value="Zinc finger, CHC2-type domain"/>
    <property type="match status" value="1"/>
</dbReference>
<evidence type="ECO:0000256" key="7">
    <source>
        <dbReference type="ARBA" id="ARBA00022723"/>
    </source>
</evidence>
<evidence type="ECO:0000256" key="12">
    <source>
        <dbReference type="ARBA" id="ARBA00023163"/>
    </source>
</evidence>
<comment type="caution">
    <text evidence="14">The sequence shown here is derived from an EMBL/GenBank/DDBJ whole genome shotgun (WGS) entry which is preliminary data.</text>
</comment>
<dbReference type="GO" id="GO:0000428">
    <property type="term" value="C:DNA-directed RNA polymerase complex"/>
    <property type="evidence" value="ECO:0007669"/>
    <property type="project" value="UniProtKB-KW"/>
</dbReference>
<feature type="domain" description="GIY-YIG" evidence="13">
    <location>
        <begin position="102"/>
        <end position="173"/>
    </location>
</feature>
<dbReference type="GO" id="GO:1990077">
    <property type="term" value="C:primosome complex"/>
    <property type="evidence" value="ECO:0007669"/>
    <property type="project" value="UniProtKB-KW"/>
</dbReference>
<dbReference type="InterPro" id="IPR050219">
    <property type="entry name" value="DnaG_primase"/>
</dbReference>
<keyword evidence="9" id="KW-0862">Zinc</keyword>
<dbReference type="GeneID" id="57013713"/>
<keyword evidence="11" id="KW-0238">DNA-binding</keyword>
<dbReference type="EMBL" id="SOEF01000037">
    <property type="protein sequence ID" value="TDX38293.1"/>
    <property type="molecule type" value="Genomic_DNA"/>
</dbReference>
<keyword evidence="6" id="KW-0235">DNA replication</keyword>
<proteinExistence type="predicted"/>
<dbReference type="SUPFAM" id="SSF82771">
    <property type="entry name" value="GIY-YIG endonuclease"/>
    <property type="match status" value="1"/>
</dbReference>
<evidence type="ECO:0000256" key="11">
    <source>
        <dbReference type="ARBA" id="ARBA00023125"/>
    </source>
</evidence>
<reference evidence="14 15" key="1">
    <citation type="submission" date="2019-03" db="EMBL/GenBank/DDBJ databases">
        <title>Subsurface microbial communities from deep shales in Ohio and West Virginia, USA.</title>
        <authorList>
            <person name="Wrighton K."/>
        </authorList>
    </citation>
    <scope>NUCLEOTIDE SEQUENCE [LARGE SCALE GENOMIC DNA]</scope>
    <source>
        <strain evidence="14 15">DSMZ 11287</strain>
    </source>
</reference>
<keyword evidence="8" id="KW-0863">Zinc-finger</keyword>
<evidence type="ECO:0000256" key="9">
    <source>
        <dbReference type="ARBA" id="ARBA00022833"/>
    </source>
</evidence>
<comment type="cofactor">
    <cofactor evidence="1">
        <name>Zn(2+)</name>
        <dbReference type="ChEBI" id="CHEBI:29105"/>
    </cofactor>
</comment>
<keyword evidence="7" id="KW-0479">Metal-binding</keyword>
<dbReference type="Pfam" id="PF01541">
    <property type="entry name" value="GIY-YIG"/>
    <property type="match status" value="1"/>
</dbReference>
<keyword evidence="10" id="KW-0460">Magnesium</keyword>
<evidence type="ECO:0000256" key="5">
    <source>
        <dbReference type="ARBA" id="ARBA00022695"/>
    </source>
</evidence>
<keyword evidence="12" id="KW-0804">Transcription</keyword>
<dbReference type="InterPro" id="IPR002694">
    <property type="entry name" value="Znf_CHC2"/>
</dbReference>
<protein>
    <submittedName>
        <fullName evidence="14">GIY-YIG catalytic domain-containing protein</fullName>
    </submittedName>
</protein>
<sequence>MYYTKKQIELVEDSIKIEEEIANYIKLKKKGSEYVGLCPFHDDKKPSFSVSPKKQIFKCWGCGIGGNIFKFIQNKMNFNFISSVKFLILKNQIELDEFGYSGKGDVYVLKLEEGKYYIGYTENLAQRMESHFSGRGAKWTKEYKPLEIVKVYKGVNRKFETELTELYMKKYGYRIIRGGDHVRKDLKFKHVKKKINNKTNEGVYILKLEEDKFFIGYNVNMDSAIDNHFDGKGCEWTKKYKPVKLVSKYKTRNIEECKKETISYIKKFGWDNVRGYRWKKDNIRKPKILS</sequence>
<evidence type="ECO:0000313" key="15">
    <source>
        <dbReference type="Proteomes" id="UP000295472"/>
    </source>
</evidence>
<dbReference type="InterPro" id="IPR000305">
    <property type="entry name" value="GIY-YIG_endonuc"/>
</dbReference>
<dbReference type="SMART" id="SM00400">
    <property type="entry name" value="ZnF_CHCC"/>
    <property type="match status" value="1"/>
</dbReference>
<evidence type="ECO:0000256" key="6">
    <source>
        <dbReference type="ARBA" id="ARBA00022705"/>
    </source>
</evidence>
<keyword evidence="2" id="KW-0240">DNA-directed RNA polymerase</keyword>
<evidence type="ECO:0000313" key="14">
    <source>
        <dbReference type="EMBL" id="TDX38293.1"/>
    </source>
</evidence>
<keyword evidence="5" id="KW-0548">Nucleotidyltransferase</keyword>
<evidence type="ECO:0000256" key="2">
    <source>
        <dbReference type="ARBA" id="ARBA00022478"/>
    </source>
</evidence>
<dbReference type="GO" id="GO:0006269">
    <property type="term" value="P:DNA replication, synthesis of primer"/>
    <property type="evidence" value="ECO:0007669"/>
    <property type="project" value="UniProtKB-KW"/>
</dbReference>
<evidence type="ECO:0000256" key="1">
    <source>
        <dbReference type="ARBA" id="ARBA00001947"/>
    </source>
</evidence>
<keyword evidence="3" id="KW-0639">Primosome</keyword>
<dbReference type="PROSITE" id="PS50164">
    <property type="entry name" value="GIY_YIG"/>
    <property type="match status" value="1"/>
</dbReference>
<dbReference type="GO" id="GO:0008270">
    <property type="term" value="F:zinc ion binding"/>
    <property type="evidence" value="ECO:0007669"/>
    <property type="project" value="UniProtKB-KW"/>
</dbReference>
<organism evidence="14 15">
    <name type="scientific">Halanaerobium congolense</name>
    <dbReference type="NCBI Taxonomy" id="54121"/>
    <lineage>
        <taxon>Bacteria</taxon>
        <taxon>Bacillati</taxon>
        <taxon>Bacillota</taxon>
        <taxon>Clostridia</taxon>
        <taxon>Halanaerobiales</taxon>
        <taxon>Halanaerobiaceae</taxon>
        <taxon>Halanaerobium</taxon>
    </lineage>
</organism>
<dbReference type="PANTHER" id="PTHR30313">
    <property type="entry name" value="DNA PRIMASE"/>
    <property type="match status" value="1"/>
</dbReference>
<dbReference type="GO" id="GO:0003899">
    <property type="term" value="F:DNA-directed RNA polymerase activity"/>
    <property type="evidence" value="ECO:0007669"/>
    <property type="project" value="InterPro"/>
</dbReference>